<dbReference type="GO" id="GO:0006508">
    <property type="term" value="P:proteolysis"/>
    <property type="evidence" value="ECO:0007669"/>
    <property type="project" value="UniProtKB-KW"/>
</dbReference>
<dbReference type="PRINTS" id="PR00724">
    <property type="entry name" value="CRBOXYPTASEC"/>
</dbReference>
<feature type="signal peptide" evidence="6">
    <location>
        <begin position="1"/>
        <end position="28"/>
    </location>
</feature>
<protein>
    <recommendedName>
        <fullName evidence="9">Carboxypeptidase</fullName>
    </recommendedName>
</protein>
<comment type="caution">
    <text evidence="7">The sequence shown here is derived from an EMBL/GenBank/DDBJ whole genome shotgun (WGS) entry which is preliminary data.</text>
</comment>
<dbReference type="EMBL" id="SGPM01000060">
    <property type="protein sequence ID" value="THH31031.1"/>
    <property type="molecule type" value="Genomic_DNA"/>
</dbReference>
<dbReference type="GO" id="GO:0004185">
    <property type="term" value="F:serine-type carboxypeptidase activity"/>
    <property type="evidence" value="ECO:0007669"/>
    <property type="project" value="InterPro"/>
</dbReference>
<accession>A0A4S4N023</accession>
<sequence length="524" mass="57419">MRAGVSAIIAGMLLLLQALGSVSRSVYATSDSDQVVLDENAAGRSGVVGSDGEQAVGAGGHTIPFEDNDEFLGFEAELVHLQAFPEHQLRITNTRSTLCDTSVKQHSGYLDISDGRHLFFWFFESRHDPQDAPLMLWLNGGPGCSSIASGLLFENGPCFVAEGGNSTVRNAHSWNEAVNIIYLDEPVGTGYSYASDGSKVDTLADLTIDVYAFLVMFLEKWPQYATAPFHLAAESWGGHYGPHIASYIHEKNQEFIYYPREDAFYINLASLIIANGLTEPWSQFESIPEYKCGGAPYPFLEPNSLECRTMRANRPLCLSLISACYRFQTQASCAAATTHCWPTMMIGGINDDTNPYDIRVRCDEGAKICYPEIDDAETWMNSTAVKKALGAGVDRNFQACNMDVNFAFYQRGQALTNSAALLPKLLHGGVRLLVYAGNTDAVCNYQGVELWMTRLSNAFHTEFLTTVSVPWRTLRSNYLAGQVRSAGGAVKGAGNYTFVQIYDAGHMAPHDQPEATLVSIFVST</sequence>
<dbReference type="PANTHER" id="PTHR11802">
    <property type="entry name" value="SERINE PROTEASE FAMILY S10 SERINE CARBOXYPEPTIDASE"/>
    <property type="match status" value="1"/>
</dbReference>
<evidence type="ECO:0000313" key="7">
    <source>
        <dbReference type="EMBL" id="THH31031.1"/>
    </source>
</evidence>
<evidence type="ECO:0000256" key="2">
    <source>
        <dbReference type="ARBA" id="ARBA00022645"/>
    </source>
</evidence>
<dbReference type="InterPro" id="IPR029058">
    <property type="entry name" value="AB_hydrolase_fold"/>
</dbReference>
<dbReference type="Pfam" id="PF00450">
    <property type="entry name" value="Peptidase_S10"/>
    <property type="match status" value="1"/>
</dbReference>
<evidence type="ECO:0000256" key="5">
    <source>
        <dbReference type="ARBA" id="ARBA00023180"/>
    </source>
</evidence>
<keyword evidence="5" id="KW-0325">Glycoprotein</keyword>
<organism evidence="7 8">
    <name type="scientific">Antrodiella citrinella</name>
    <dbReference type="NCBI Taxonomy" id="2447956"/>
    <lineage>
        <taxon>Eukaryota</taxon>
        <taxon>Fungi</taxon>
        <taxon>Dikarya</taxon>
        <taxon>Basidiomycota</taxon>
        <taxon>Agaricomycotina</taxon>
        <taxon>Agaricomycetes</taxon>
        <taxon>Polyporales</taxon>
        <taxon>Steccherinaceae</taxon>
        <taxon>Antrodiella</taxon>
    </lineage>
</organism>
<evidence type="ECO:0000256" key="1">
    <source>
        <dbReference type="ARBA" id="ARBA00009431"/>
    </source>
</evidence>
<comment type="similarity">
    <text evidence="1">Belongs to the peptidase S10 family.</text>
</comment>
<keyword evidence="2" id="KW-0121">Carboxypeptidase</keyword>
<gene>
    <name evidence="7" type="ORF">EUX98_g3169</name>
</gene>
<keyword evidence="4" id="KW-0378">Hydrolase</keyword>
<evidence type="ECO:0000256" key="3">
    <source>
        <dbReference type="ARBA" id="ARBA00022670"/>
    </source>
</evidence>
<dbReference type="PANTHER" id="PTHR11802:SF452">
    <property type="entry name" value="CARBOXYPEPTIDASE"/>
    <property type="match status" value="1"/>
</dbReference>
<proteinExistence type="inferred from homology"/>
<dbReference type="InterPro" id="IPR001563">
    <property type="entry name" value="Peptidase_S10"/>
</dbReference>
<feature type="chain" id="PRO_5020460018" description="Carboxypeptidase" evidence="6">
    <location>
        <begin position="29"/>
        <end position="524"/>
    </location>
</feature>
<evidence type="ECO:0000256" key="4">
    <source>
        <dbReference type="ARBA" id="ARBA00022801"/>
    </source>
</evidence>
<evidence type="ECO:0000313" key="8">
    <source>
        <dbReference type="Proteomes" id="UP000308730"/>
    </source>
</evidence>
<dbReference type="GO" id="GO:0000324">
    <property type="term" value="C:fungal-type vacuole"/>
    <property type="evidence" value="ECO:0007669"/>
    <property type="project" value="TreeGrafter"/>
</dbReference>
<reference evidence="7 8" key="1">
    <citation type="submission" date="2019-02" db="EMBL/GenBank/DDBJ databases">
        <title>Genome sequencing of the rare red list fungi Antrodiella citrinella (Flaviporus citrinellus).</title>
        <authorList>
            <person name="Buettner E."/>
            <person name="Kellner H."/>
        </authorList>
    </citation>
    <scope>NUCLEOTIDE SEQUENCE [LARGE SCALE GENOMIC DNA]</scope>
    <source>
        <strain evidence="7 8">DSM 108506</strain>
    </source>
</reference>
<keyword evidence="3" id="KW-0645">Protease</keyword>
<dbReference type="Gene3D" id="3.40.50.1820">
    <property type="entry name" value="alpha/beta hydrolase"/>
    <property type="match status" value="1"/>
</dbReference>
<keyword evidence="6" id="KW-0732">Signal</keyword>
<dbReference type="Proteomes" id="UP000308730">
    <property type="component" value="Unassembled WGS sequence"/>
</dbReference>
<dbReference type="AlphaFoldDB" id="A0A4S4N023"/>
<dbReference type="SUPFAM" id="SSF53474">
    <property type="entry name" value="alpha/beta-Hydrolases"/>
    <property type="match status" value="1"/>
</dbReference>
<evidence type="ECO:0008006" key="9">
    <source>
        <dbReference type="Google" id="ProtNLM"/>
    </source>
</evidence>
<dbReference type="OrthoDB" id="443318at2759"/>
<keyword evidence="8" id="KW-1185">Reference proteome</keyword>
<name>A0A4S4N023_9APHY</name>
<evidence type="ECO:0000256" key="6">
    <source>
        <dbReference type="SAM" id="SignalP"/>
    </source>
</evidence>
<dbReference type="Gene3D" id="1.10.287.410">
    <property type="match status" value="1"/>
</dbReference>